<dbReference type="InterPro" id="IPR037066">
    <property type="entry name" value="Plug_dom_sf"/>
</dbReference>
<dbReference type="PANTHER" id="PTHR47234:SF3">
    <property type="entry name" value="SECRETIN_TONB SHORT N-TERMINAL DOMAIN-CONTAINING PROTEIN"/>
    <property type="match status" value="1"/>
</dbReference>
<evidence type="ECO:0000256" key="6">
    <source>
        <dbReference type="ARBA" id="ARBA00023136"/>
    </source>
</evidence>
<evidence type="ECO:0000256" key="9">
    <source>
        <dbReference type="RuleBase" id="RU003357"/>
    </source>
</evidence>
<dbReference type="Gene3D" id="2.40.170.20">
    <property type="entry name" value="TonB-dependent receptor, beta-barrel domain"/>
    <property type="match status" value="1"/>
</dbReference>
<organism evidence="13 14">
    <name type="scientific">Psychrosphaera haliotis</name>
    <dbReference type="NCBI Taxonomy" id="555083"/>
    <lineage>
        <taxon>Bacteria</taxon>
        <taxon>Pseudomonadati</taxon>
        <taxon>Pseudomonadota</taxon>
        <taxon>Gammaproteobacteria</taxon>
        <taxon>Alteromonadales</taxon>
        <taxon>Pseudoalteromonadaceae</taxon>
        <taxon>Psychrosphaera</taxon>
    </lineage>
</organism>
<evidence type="ECO:0000259" key="11">
    <source>
        <dbReference type="Pfam" id="PF00593"/>
    </source>
</evidence>
<dbReference type="InterPro" id="IPR039426">
    <property type="entry name" value="TonB-dep_rcpt-like"/>
</dbReference>
<dbReference type="Pfam" id="PF00593">
    <property type="entry name" value="TonB_dep_Rec_b-barrel"/>
    <property type="match status" value="1"/>
</dbReference>
<evidence type="ECO:0000256" key="4">
    <source>
        <dbReference type="ARBA" id="ARBA00022692"/>
    </source>
</evidence>
<evidence type="ECO:0000256" key="8">
    <source>
        <dbReference type="PROSITE-ProRule" id="PRU01360"/>
    </source>
</evidence>
<dbReference type="GO" id="GO:0009279">
    <property type="term" value="C:cell outer membrane"/>
    <property type="evidence" value="ECO:0007669"/>
    <property type="project" value="UniProtKB-SubCell"/>
</dbReference>
<evidence type="ECO:0000256" key="5">
    <source>
        <dbReference type="ARBA" id="ARBA00023077"/>
    </source>
</evidence>
<protein>
    <submittedName>
        <fullName evidence="13">TonB-dependent receptor</fullName>
    </submittedName>
</protein>
<dbReference type="InterPro" id="IPR036942">
    <property type="entry name" value="Beta-barrel_TonB_sf"/>
</dbReference>
<dbReference type="InterPro" id="IPR012910">
    <property type="entry name" value="Plug_dom"/>
</dbReference>
<sequence length="849" mass="91696">MSSTNSSTKMMALSLAVASALGTSPFALANENETQDALLENVEVISVTGTRRSLRSVAESTVPVDIITGEDLQRSGLLEMSQVLSGQIPSFNYPSATLADGTDHARPAVLRGLAPDHTLVLINGKRRHSGALLNLGGTVGRGSSAVDLNMIPTSAIKRVEVLRDGAAAQYGSDAIAGVINIVLKDASEGGSVSLTYGEYDSQMAGSPQLLETGIDANGNLDFTKGSDKNINDGATRTFSANSGFALGEKGFVNVSLELRNNEPTNRSGIDEREQYDRLADGSLDPRELTIDRYNHRFGKADIEDMALFYNLGYALSDSVDLYSFGSYSDREGNSGGFYRRAKDSRNVESIYADGFLPQIVSDVKDYAFAIGVNGDTNDWTWDVSANYGLNDFGLGVTNSLNTSLGENSPTSFDNGALKYQQIVLNADANTSVDFGLPDVVYLTVGAEYRHENYQIEVGEEASYITATDANGDPIASGGAQVLSGFSPDSATDESRHNVAVFAELDTYLTDSLNVVLAGRFEDYSDFGSTFTSKLATRYSVTDDFSIRGAISTGFRAPSLAQTSYKSISTVFEDGIPKEVGLFPVTDDAAVALGAQELEAEESVNATAGFIYTYDDFTFTVDAYQIKIDDRIVLSENLSGAAVVDILQQAGETNAQSVRYFTNAIDSTTKGVDIVATYRFDLNGLGEAGFGSLTLNAAANINDTEVTHIKDNPAELAALGDSYQYFARREVARFEQGTPKNKVNLSATWDYNDWSTTLRATRYGEVVDVSSNPDNDEVLAAKWITDVEVSYQANENWTVSVGANNLFDQYPQDTVNNIGFSNFNQIFTYSPFTPYSLDGRFVYGNVSYRF</sequence>
<keyword evidence="2 8" id="KW-0813">Transport</keyword>
<dbReference type="EMBL" id="WOCD01000005">
    <property type="protein sequence ID" value="MUH73242.1"/>
    <property type="molecule type" value="Genomic_DNA"/>
</dbReference>
<dbReference type="Pfam" id="PF07715">
    <property type="entry name" value="Plug"/>
    <property type="match status" value="1"/>
</dbReference>
<evidence type="ECO:0000259" key="12">
    <source>
        <dbReference type="Pfam" id="PF07715"/>
    </source>
</evidence>
<keyword evidence="13" id="KW-0675">Receptor</keyword>
<keyword evidence="14" id="KW-1185">Reference proteome</keyword>
<dbReference type="OrthoDB" id="9805434at2"/>
<dbReference type="SUPFAM" id="SSF56935">
    <property type="entry name" value="Porins"/>
    <property type="match status" value="1"/>
</dbReference>
<feature type="domain" description="TonB-dependent receptor-like beta-barrel" evidence="11">
    <location>
        <begin position="321"/>
        <end position="805"/>
    </location>
</feature>
<evidence type="ECO:0000256" key="3">
    <source>
        <dbReference type="ARBA" id="ARBA00022452"/>
    </source>
</evidence>
<evidence type="ECO:0000256" key="7">
    <source>
        <dbReference type="ARBA" id="ARBA00023237"/>
    </source>
</evidence>
<keyword evidence="3 8" id="KW-1134">Transmembrane beta strand</keyword>
<reference evidence="13 14" key="1">
    <citation type="submission" date="2019-11" db="EMBL/GenBank/DDBJ databases">
        <title>P. haliotis isolates from Z. marina roots.</title>
        <authorList>
            <person name="Cohen M."/>
            <person name="Jospin G."/>
            <person name="Eisen J.A."/>
            <person name="Coil D.A."/>
        </authorList>
    </citation>
    <scope>NUCLEOTIDE SEQUENCE [LARGE SCALE GENOMIC DNA]</scope>
    <source>
        <strain evidence="13 14">UCD-MCMsp1aY</strain>
    </source>
</reference>
<gene>
    <name evidence="13" type="ORF">GNP35_12565</name>
</gene>
<evidence type="ECO:0000256" key="1">
    <source>
        <dbReference type="ARBA" id="ARBA00004571"/>
    </source>
</evidence>
<dbReference type="PANTHER" id="PTHR47234">
    <property type="match status" value="1"/>
</dbReference>
<keyword evidence="4 8" id="KW-0812">Transmembrane</keyword>
<dbReference type="RefSeq" id="WP_155696440.1">
    <property type="nucleotide sequence ID" value="NZ_WOCD01000005.1"/>
</dbReference>
<dbReference type="CDD" id="cd01347">
    <property type="entry name" value="ligand_gated_channel"/>
    <property type="match status" value="1"/>
</dbReference>
<feature type="domain" description="TonB-dependent receptor plug" evidence="12">
    <location>
        <begin position="58"/>
        <end position="178"/>
    </location>
</feature>
<keyword evidence="5 9" id="KW-0798">TonB box</keyword>
<keyword evidence="6 8" id="KW-0472">Membrane</keyword>
<evidence type="ECO:0000256" key="2">
    <source>
        <dbReference type="ARBA" id="ARBA00022448"/>
    </source>
</evidence>
<proteinExistence type="inferred from homology"/>
<comment type="caution">
    <text evidence="13">The sequence shown here is derived from an EMBL/GenBank/DDBJ whole genome shotgun (WGS) entry which is preliminary data.</text>
</comment>
<dbReference type="Gene3D" id="2.170.130.10">
    <property type="entry name" value="TonB-dependent receptor, plug domain"/>
    <property type="match status" value="1"/>
</dbReference>
<feature type="chain" id="PRO_5027097492" evidence="10">
    <location>
        <begin position="30"/>
        <end position="849"/>
    </location>
</feature>
<keyword evidence="7 8" id="KW-0998">Cell outer membrane</keyword>
<dbReference type="AlphaFoldDB" id="A0A6N8FEZ1"/>
<dbReference type="PROSITE" id="PS52016">
    <property type="entry name" value="TONB_DEPENDENT_REC_3"/>
    <property type="match status" value="1"/>
</dbReference>
<comment type="similarity">
    <text evidence="8 9">Belongs to the TonB-dependent receptor family.</text>
</comment>
<dbReference type="Proteomes" id="UP000439994">
    <property type="component" value="Unassembled WGS sequence"/>
</dbReference>
<dbReference type="InterPro" id="IPR000531">
    <property type="entry name" value="Beta-barrel_TonB"/>
</dbReference>
<accession>A0A6N8FEZ1</accession>
<feature type="signal peptide" evidence="10">
    <location>
        <begin position="1"/>
        <end position="29"/>
    </location>
</feature>
<keyword evidence="10" id="KW-0732">Signal</keyword>
<name>A0A6N8FEZ1_9GAMM</name>
<evidence type="ECO:0000313" key="13">
    <source>
        <dbReference type="EMBL" id="MUH73242.1"/>
    </source>
</evidence>
<evidence type="ECO:0000313" key="14">
    <source>
        <dbReference type="Proteomes" id="UP000439994"/>
    </source>
</evidence>
<comment type="subcellular location">
    <subcellularLocation>
        <location evidence="1 8">Cell outer membrane</location>
        <topology evidence="1 8">Multi-pass membrane protein</topology>
    </subcellularLocation>
</comment>
<evidence type="ECO:0000256" key="10">
    <source>
        <dbReference type="SAM" id="SignalP"/>
    </source>
</evidence>